<evidence type="ECO:0000313" key="10">
    <source>
        <dbReference type="EMBL" id="KAE9302190.1"/>
    </source>
</evidence>
<dbReference type="Proteomes" id="UP000476176">
    <property type="component" value="Unassembled WGS sequence"/>
</dbReference>
<evidence type="ECO:0000313" key="3">
    <source>
        <dbReference type="EMBL" id="KAE9024408.1"/>
    </source>
</evidence>
<dbReference type="Proteomes" id="UP000440732">
    <property type="component" value="Unassembled WGS sequence"/>
</dbReference>
<dbReference type="EMBL" id="QXFW01000117">
    <property type="protein sequence ID" value="KAE9024408.1"/>
    <property type="molecule type" value="Genomic_DNA"/>
</dbReference>
<dbReference type="Proteomes" id="UP000429523">
    <property type="component" value="Unassembled WGS sequence"/>
</dbReference>
<evidence type="ECO:0000313" key="12">
    <source>
        <dbReference type="Proteomes" id="UP000433483"/>
    </source>
</evidence>
<dbReference type="Proteomes" id="UP000460718">
    <property type="component" value="Unassembled WGS sequence"/>
</dbReference>
<dbReference type="Proteomes" id="UP000488956">
    <property type="component" value="Unassembled WGS sequence"/>
</dbReference>
<evidence type="ECO:0000313" key="9">
    <source>
        <dbReference type="EMBL" id="KAE9240424.1"/>
    </source>
</evidence>
<dbReference type="Proteomes" id="UP000441208">
    <property type="component" value="Unassembled WGS sequence"/>
</dbReference>
<evidence type="ECO:0000313" key="8">
    <source>
        <dbReference type="EMBL" id="KAE9219587.1"/>
    </source>
</evidence>
<dbReference type="EMBL" id="QXGD01000412">
    <property type="protein sequence ID" value="KAE9240424.1"/>
    <property type="molecule type" value="Genomic_DNA"/>
</dbReference>
<evidence type="ECO:0000313" key="14">
    <source>
        <dbReference type="Proteomes" id="UP000440367"/>
    </source>
</evidence>
<dbReference type="OrthoDB" id="122208at2759"/>
<gene>
    <name evidence="10" type="ORF">PF001_g14111</name>
    <name evidence="9" type="ORF">PF002_g9770</name>
    <name evidence="8" type="ORF">PF004_g13567</name>
    <name evidence="7" type="ORF">PF005_g13019</name>
    <name evidence="6" type="ORF">PF006_g13833</name>
    <name evidence="5" type="ORF">PF007_g11879</name>
    <name evidence="2" type="ORF">PF009_g2240</name>
    <name evidence="4" type="ORF">PF010_g14258</name>
    <name evidence="3" type="ORF">PF011_g3520</name>
</gene>
<keyword evidence="12" id="KW-1185">Reference proteome</keyword>
<reference evidence="11 12" key="1">
    <citation type="submission" date="2018-08" db="EMBL/GenBank/DDBJ databases">
        <title>Genomic investigation of the strawberry pathogen Phytophthora fragariae indicates pathogenicity is determined by transcriptional variation in three key races.</title>
        <authorList>
            <person name="Adams T.M."/>
            <person name="Armitage A.D."/>
            <person name="Sobczyk M.K."/>
            <person name="Bates H.J."/>
            <person name="Dunwell J.M."/>
            <person name="Nellist C.F."/>
            <person name="Harrison R.J."/>
        </authorList>
    </citation>
    <scope>NUCLEOTIDE SEQUENCE [LARGE SCALE GENOMIC DNA]</scope>
    <source>
        <strain evidence="10 13">A4</strain>
        <strain evidence="9 14">BC-1</strain>
        <strain evidence="8 18">BC-23</strain>
        <strain evidence="7 12">NOV-27</strain>
        <strain evidence="6 15">NOV-5</strain>
        <strain evidence="5 16">NOV-71</strain>
        <strain evidence="2 11">NOV-9</strain>
        <strain evidence="4 19">ONT-3</strain>
        <strain evidence="3 17">SCRP245</strain>
    </source>
</reference>
<sequence length="74" mass="8260">MFDIEPDSDSGGSALAEVFSAFDEADPEQSQRGTDDSDYEENPPPPNDIAADDAYEGRKYDEEDHEDEDEVESR</sequence>
<evidence type="ECO:0000256" key="1">
    <source>
        <dbReference type="SAM" id="MobiDB-lite"/>
    </source>
</evidence>
<dbReference type="Proteomes" id="UP000433483">
    <property type="component" value="Unassembled WGS sequence"/>
</dbReference>
<dbReference type="EMBL" id="QXGF01000058">
    <property type="protein sequence ID" value="KAE8948173.1"/>
    <property type="molecule type" value="Genomic_DNA"/>
</dbReference>
<accession>A0A6A3TLX0</accession>
<evidence type="ECO:0000313" key="18">
    <source>
        <dbReference type="Proteomes" id="UP000476176"/>
    </source>
</evidence>
<dbReference type="EMBL" id="QXGB01000707">
    <property type="protein sequence ID" value="KAE9206386.1"/>
    <property type="molecule type" value="Genomic_DNA"/>
</dbReference>
<comment type="caution">
    <text evidence="6">The sequence shown here is derived from an EMBL/GenBank/DDBJ whole genome shotgun (WGS) entry which is preliminary data.</text>
</comment>
<evidence type="ECO:0000313" key="13">
    <source>
        <dbReference type="Proteomes" id="UP000437068"/>
    </source>
</evidence>
<evidence type="ECO:0000313" key="11">
    <source>
        <dbReference type="Proteomes" id="UP000429523"/>
    </source>
</evidence>
<protein>
    <submittedName>
        <fullName evidence="6">Uncharacterized protein</fullName>
    </submittedName>
</protein>
<evidence type="ECO:0000313" key="2">
    <source>
        <dbReference type="EMBL" id="KAE8948173.1"/>
    </source>
</evidence>
<feature type="compositionally biased region" description="Acidic residues" evidence="1">
    <location>
        <begin position="63"/>
        <end position="74"/>
    </location>
</feature>
<dbReference type="EMBL" id="QXGA01000839">
    <property type="protein sequence ID" value="KAE9139066.1"/>
    <property type="molecule type" value="Genomic_DNA"/>
</dbReference>
<evidence type="ECO:0000313" key="16">
    <source>
        <dbReference type="Proteomes" id="UP000441208"/>
    </source>
</evidence>
<evidence type="ECO:0000313" key="5">
    <source>
        <dbReference type="EMBL" id="KAE9110382.1"/>
    </source>
</evidence>
<evidence type="ECO:0000313" key="7">
    <source>
        <dbReference type="EMBL" id="KAE9206386.1"/>
    </source>
</evidence>
<dbReference type="EMBL" id="QXFX01000873">
    <property type="protein sequence ID" value="KAE9102034.1"/>
    <property type="molecule type" value="Genomic_DNA"/>
</dbReference>
<organism evidence="6 15">
    <name type="scientific">Phytophthora fragariae</name>
    <dbReference type="NCBI Taxonomy" id="53985"/>
    <lineage>
        <taxon>Eukaryota</taxon>
        <taxon>Sar</taxon>
        <taxon>Stramenopiles</taxon>
        <taxon>Oomycota</taxon>
        <taxon>Peronosporomycetes</taxon>
        <taxon>Peronosporales</taxon>
        <taxon>Peronosporaceae</taxon>
        <taxon>Phytophthora</taxon>
    </lineage>
</organism>
<feature type="region of interest" description="Disordered" evidence="1">
    <location>
        <begin position="1"/>
        <end position="74"/>
    </location>
</feature>
<dbReference type="EMBL" id="QXGC01000829">
    <property type="protein sequence ID" value="KAE9219587.1"/>
    <property type="molecule type" value="Genomic_DNA"/>
</dbReference>
<evidence type="ECO:0000313" key="19">
    <source>
        <dbReference type="Proteomes" id="UP000488956"/>
    </source>
</evidence>
<dbReference type="AlphaFoldDB" id="A0A6A3TLX0"/>
<dbReference type="Proteomes" id="UP000437068">
    <property type="component" value="Unassembled WGS sequence"/>
</dbReference>
<evidence type="ECO:0000313" key="15">
    <source>
        <dbReference type="Proteomes" id="UP000440732"/>
    </source>
</evidence>
<proteinExistence type="predicted"/>
<dbReference type="EMBL" id="QXFZ01000607">
    <property type="protein sequence ID" value="KAE9110382.1"/>
    <property type="molecule type" value="Genomic_DNA"/>
</dbReference>
<evidence type="ECO:0000313" key="17">
    <source>
        <dbReference type="Proteomes" id="UP000460718"/>
    </source>
</evidence>
<name>A0A6A3TLX0_9STRA</name>
<dbReference type="Proteomes" id="UP000440367">
    <property type="component" value="Unassembled WGS sequence"/>
</dbReference>
<evidence type="ECO:0000313" key="4">
    <source>
        <dbReference type="EMBL" id="KAE9102034.1"/>
    </source>
</evidence>
<evidence type="ECO:0000313" key="6">
    <source>
        <dbReference type="EMBL" id="KAE9139066.1"/>
    </source>
</evidence>
<dbReference type="EMBL" id="QXGE01000863">
    <property type="protein sequence ID" value="KAE9302190.1"/>
    <property type="molecule type" value="Genomic_DNA"/>
</dbReference>